<dbReference type="KEGG" id="cmo:103486872"/>
<keyword evidence="3 6" id="KW-0812">Transmembrane</keyword>
<feature type="transmembrane region" description="Helical" evidence="6">
    <location>
        <begin position="103"/>
        <end position="126"/>
    </location>
</feature>
<dbReference type="eggNOG" id="ENOG502QRHH">
    <property type="taxonomic scope" value="Eukaryota"/>
</dbReference>
<comment type="similarity">
    <text evidence="2 6">Belongs to the drug/metabolite transporter (DMT) superfamily. Plant drug/metabolite exporter (P-DME) (TC 2.A.7.4) family.</text>
</comment>
<feature type="transmembrane region" description="Helical" evidence="6">
    <location>
        <begin position="285"/>
        <end position="304"/>
    </location>
</feature>
<name>A0A1S4DUL2_CUCME</name>
<feature type="transmembrane region" description="Helical" evidence="6">
    <location>
        <begin position="12"/>
        <end position="35"/>
    </location>
</feature>
<evidence type="ECO:0000256" key="4">
    <source>
        <dbReference type="ARBA" id="ARBA00022989"/>
    </source>
</evidence>
<comment type="subcellular location">
    <subcellularLocation>
        <location evidence="1 6">Membrane</location>
        <topology evidence="1 6">Multi-pass membrane protein</topology>
    </subcellularLocation>
</comment>
<feature type="transmembrane region" description="Helical" evidence="6">
    <location>
        <begin position="188"/>
        <end position="208"/>
    </location>
</feature>
<keyword evidence="4 6" id="KW-1133">Transmembrane helix</keyword>
<evidence type="ECO:0000313" key="10">
    <source>
        <dbReference type="Proteomes" id="UP001652600"/>
    </source>
</evidence>
<feature type="domain" description="EamA" evidence="8">
    <location>
        <begin position="190"/>
        <end position="328"/>
    </location>
</feature>
<keyword evidence="5 6" id="KW-0472">Membrane</keyword>
<feature type="transmembrane region" description="Helical" evidence="6">
    <location>
        <begin position="254"/>
        <end position="273"/>
    </location>
</feature>
<dbReference type="GeneID" id="103486872"/>
<feature type="transmembrane region" description="Helical" evidence="6">
    <location>
        <begin position="75"/>
        <end position="97"/>
    </location>
</feature>
<dbReference type="InterPro" id="IPR000620">
    <property type="entry name" value="EamA_dom"/>
</dbReference>
<proteinExistence type="inferred from homology"/>
<dbReference type="OrthoDB" id="1728340at2759"/>
<protein>
    <recommendedName>
        <fullName evidence="6">WAT1-related protein</fullName>
    </recommendedName>
</protein>
<evidence type="ECO:0000256" key="3">
    <source>
        <dbReference type="ARBA" id="ARBA00022692"/>
    </source>
</evidence>
<accession>A0A1S4DUL2</accession>
<keyword evidence="10" id="KW-1185">Reference proteome</keyword>
<feature type="region of interest" description="Disordered" evidence="7">
    <location>
        <begin position="385"/>
        <end position="407"/>
    </location>
</feature>
<dbReference type="GO" id="GO:0022857">
    <property type="term" value="F:transmembrane transporter activity"/>
    <property type="evidence" value="ECO:0007669"/>
    <property type="project" value="InterPro"/>
</dbReference>
<dbReference type="Gramene" id="MELO3C009740.2.1">
    <property type="protein sequence ID" value="MELO3C009740.2.1"/>
    <property type="gene ID" value="MELO3C009740.2"/>
</dbReference>
<dbReference type="Pfam" id="PF00892">
    <property type="entry name" value="EamA"/>
    <property type="match status" value="2"/>
</dbReference>
<dbReference type="SMR" id="A0A1S4DUL2"/>
<feature type="transmembrane region" description="Helical" evidence="6">
    <location>
        <begin position="41"/>
        <end position="63"/>
    </location>
</feature>
<evidence type="ECO:0000259" key="8">
    <source>
        <dbReference type="Pfam" id="PF00892"/>
    </source>
</evidence>
<reference evidence="9" key="1">
    <citation type="submission" date="2023-03" db="UniProtKB">
        <authorList>
            <consortium name="EnsemblPlants"/>
        </authorList>
    </citation>
    <scope>IDENTIFICATION</scope>
</reference>
<feature type="transmembrane region" description="Helical" evidence="6">
    <location>
        <begin position="220"/>
        <end position="242"/>
    </location>
</feature>
<dbReference type="InterPro" id="IPR030184">
    <property type="entry name" value="WAT1-related"/>
</dbReference>
<feature type="transmembrane region" description="Helical" evidence="6">
    <location>
        <begin position="310"/>
        <end position="329"/>
    </location>
</feature>
<dbReference type="EnsemblPlants" id="MELO3C009740.2.1">
    <property type="protein sequence ID" value="MELO3C009740.2.1"/>
    <property type="gene ID" value="MELO3C009740.2"/>
</dbReference>
<dbReference type="SUPFAM" id="SSF103481">
    <property type="entry name" value="Multidrug resistance efflux transporter EmrE"/>
    <property type="match status" value="2"/>
</dbReference>
<evidence type="ECO:0000256" key="2">
    <source>
        <dbReference type="ARBA" id="ARBA00007635"/>
    </source>
</evidence>
<dbReference type="PANTHER" id="PTHR31218">
    <property type="entry name" value="WAT1-RELATED PROTEIN"/>
    <property type="match status" value="1"/>
</dbReference>
<feature type="domain" description="EamA" evidence="8">
    <location>
        <begin position="14"/>
        <end position="154"/>
    </location>
</feature>
<dbReference type="InParanoid" id="A0A1S4DUL2"/>
<dbReference type="GO" id="GO:0016020">
    <property type="term" value="C:membrane"/>
    <property type="evidence" value="ECO:0007669"/>
    <property type="project" value="UniProtKB-SubCell"/>
</dbReference>
<reference evidence="11" key="2">
    <citation type="submission" date="2025-04" db="UniProtKB">
        <authorList>
            <consortium name="RefSeq"/>
        </authorList>
    </citation>
    <scope>IDENTIFICATION</scope>
</reference>
<gene>
    <name evidence="11" type="primary">LOC103486872</name>
    <name evidence="9" type="synonym">103486872</name>
</gene>
<dbReference type="RefSeq" id="XP_016899669.1">
    <property type="nucleotide sequence ID" value="XM_017044180.1"/>
</dbReference>
<organism evidence="10 11">
    <name type="scientific">Cucumis melo</name>
    <name type="common">Muskmelon</name>
    <dbReference type="NCBI Taxonomy" id="3656"/>
    <lineage>
        <taxon>Eukaryota</taxon>
        <taxon>Viridiplantae</taxon>
        <taxon>Streptophyta</taxon>
        <taxon>Embryophyta</taxon>
        <taxon>Tracheophyta</taxon>
        <taxon>Spermatophyta</taxon>
        <taxon>Magnoliopsida</taxon>
        <taxon>eudicotyledons</taxon>
        <taxon>Gunneridae</taxon>
        <taxon>Pentapetalae</taxon>
        <taxon>rosids</taxon>
        <taxon>fabids</taxon>
        <taxon>Cucurbitales</taxon>
        <taxon>Cucurbitaceae</taxon>
        <taxon>Benincaseae</taxon>
        <taxon>Cucumis</taxon>
    </lineage>
</organism>
<evidence type="ECO:0000313" key="11">
    <source>
        <dbReference type="RefSeq" id="XP_016899669.1"/>
    </source>
</evidence>
<dbReference type="InterPro" id="IPR037185">
    <property type="entry name" value="EmrE-like"/>
</dbReference>
<evidence type="ECO:0000256" key="5">
    <source>
        <dbReference type="ARBA" id="ARBA00023136"/>
    </source>
</evidence>
<evidence type="ECO:0000313" key="9">
    <source>
        <dbReference type="EnsemblPlants" id="MELO3C009740.2.1"/>
    </source>
</evidence>
<dbReference type="AlphaFoldDB" id="A0A1S4DUL2"/>
<sequence>MGSFGHFFQNAMPYIAVISLQFGYAGLNILSAIALNGGMSHYVLVVYRQVFATVIMAPFALILERKFRPKITFKIFIQIFVLALLGPLLDQNLYYMGLKMTSPTIACAIVNMLPSVTFAMAVICKIEKLDLKRVRCRAKLLGTIVTLGGAMLMTFYKGNAVNFLGTKHGRQPNTPSTAVLNHHNQGEYIKGSILLIISTLAWAAFFILQTITLRKYTAHLSLTTLVCFLGTLQATVATFAIERRLSAWAIGWDWNLLASAYAGIVSSGVAYYVQGLVMKTRGPVFVTAFGPMVVVIVAFMGHFILAEEIYVGGVIGSVVIIIGLYFVLWGKYKESREKKEEVIGEIIVEAIMEEGDHHDHQLPIVNEGIELATDQKKEGLAITIPSMTSPNNMEKQASRHQSNQINN</sequence>
<evidence type="ECO:0000256" key="6">
    <source>
        <dbReference type="RuleBase" id="RU363077"/>
    </source>
</evidence>
<feature type="transmembrane region" description="Helical" evidence="6">
    <location>
        <begin position="138"/>
        <end position="156"/>
    </location>
</feature>
<evidence type="ECO:0000256" key="7">
    <source>
        <dbReference type="SAM" id="MobiDB-lite"/>
    </source>
</evidence>
<evidence type="ECO:0000256" key="1">
    <source>
        <dbReference type="ARBA" id="ARBA00004141"/>
    </source>
</evidence>
<dbReference type="Proteomes" id="UP001652600">
    <property type="component" value="Chromosome 4"/>
</dbReference>